<keyword evidence="4" id="KW-1185">Reference proteome</keyword>
<dbReference type="SUPFAM" id="SSF64307">
    <property type="entry name" value="SirA-like"/>
    <property type="match status" value="1"/>
</dbReference>
<evidence type="ECO:0000259" key="2">
    <source>
        <dbReference type="PROSITE" id="PS01148"/>
    </source>
</evidence>
<feature type="domain" description="UPF0033" evidence="2">
    <location>
        <begin position="7"/>
        <end position="31"/>
    </location>
</feature>
<dbReference type="CDD" id="cd00291">
    <property type="entry name" value="SirA_YedF_YeeD"/>
    <property type="match status" value="1"/>
</dbReference>
<sequence length="80" mass="8580">MTPDREVDARGLICPLPVLKARKVLEGMKPGEVLRVLATDAMAAIDLPHFCAEAGHTHLGQTVEDGAQVHLIRRGVRSSG</sequence>
<keyword evidence="3" id="KW-0808">Transferase</keyword>
<dbReference type="Proteomes" id="UP000305709">
    <property type="component" value="Unassembled WGS sequence"/>
</dbReference>
<dbReference type="GO" id="GO:0016740">
    <property type="term" value="F:transferase activity"/>
    <property type="evidence" value="ECO:0007669"/>
    <property type="project" value="UniProtKB-KW"/>
</dbReference>
<evidence type="ECO:0000313" key="4">
    <source>
        <dbReference type="Proteomes" id="UP000305709"/>
    </source>
</evidence>
<dbReference type="InterPro" id="IPR001455">
    <property type="entry name" value="TusA-like"/>
</dbReference>
<comment type="similarity">
    <text evidence="1">Belongs to the sulfur carrier protein TusA family.</text>
</comment>
<organism evidence="3 4">
    <name type="scientific">Rubellimicrobium roseum</name>
    <dbReference type="NCBI Taxonomy" id="687525"/>
    <lineage>
        <taxon>Bacteria</taxon>
        <taxon>Pseudomonadati</taxon>
        <taxon>Pseudomonadota</taxon>
        <taxon>Alphaproteobacteria</taxon>
        <taxon>Rhodobacterales</taxon>
        <taxon>Roseobacteraceae</taxon>
        <taxon>Rubellimicrobium</taxon>
    </lineage>
</organism>
<evidence type="ECO:0000313" key="3">
    <source>
        <dbReference type="EMBL" id="TNC68044.1"/>
    </source>
</evidence>
<dbReference type="AlphaFoldDB" id="A0A5C4NE64"/>
<dbReference type="Gene3D" id="3.30.110.40">
    <property type="entry name" value="TusA-like domain"/>
    <property type="match status" value="1"/>
</dbReference>
<proteinExistence type="inferred from homology"/>
<accession>A0A5C4NE64</accession>
<dbReference type="InterPro" id="IPR036868">
    <property type="entry name" value="TusA-like_sf"/>
</dbReference>
<dbReference type="Pfam" id="PF01206">
    <property type="entry name" value="TusA"/>
    <property type="match status" value="1"/>
</dbReference>
<dbReference type="PANTHER" id="PTHR33279">
    <property type="entry name" value="SULFUR CARRIER PROTEIN YEDF-RELATED"/>
    <property type="match status" value="1"/>
</dbReference>
<protein>
    <submittedName>
        <fullName evidence="3">Sulfurtransferase TusA family protein</fullName>
    </submittedName>
</protein>
<evidence type="ECO:0000256" key="1">
    <source>
        <dbReference type="ARBA" id="ARBA00008984"/>
    </source>
</evidence>
<comment type="caution">
    <text evidence="3">The sequence shown here is derived from an EMBL/GenBank/DDBJ whole genome shotgun (WGS) entry which is preliminary data.</text>
</comment>
<gene>
    <name evidence="3" type="ORF">FHG71_15120</name>
</gene>
<dbReference type="PANTHER" id="PTHR33279:SF6">
    <property type="entry name" value="SULFUR CARRIER PROTEIN YEDF-RELATED"/>
    <property type="match status" value="1"/>
</dbReference>
<dbReference type="EMBL" id="VDFV01000026">
    <property type="protein sequence ID" value="TNC68044.1"/>
    <property type="molecule type" value="Genomic_DNA"/>
</dbReference>
<dbReference type="PROSITE" id="PS01148">
    <property type="entry name" value="UPF0033"/>
    <property type="match status" value="1"/>
</dbReference>
<name>A0A5C4NE64_9RHOB</name>
<dbReference type="OrthoDB" id="9797551at2"/>
<dbReference type="RefSeq" id="WP_139082536.1">
    <property type="nucleotide sequence ID" value="NZ_VDFV01000026.1"/>
</dbReference>
<reference evidence="3 4" key="1">
    <citation type="submission" date="2019-06" db="EMBL/GenBank/DDBJ databases">
        <authorList>
            <person name="Jiang L."/>
        </authorList>
    </citation>
    <scope>NUCLEOTIDE SEQUENCE [LARGE SCALE GENOMIC DNA]</scope>
    <source>
        <strain evidence="3 4">YIM 48858</strain>
    </source>
</reference>